<feature type="compositionally biased region" description="Low complexity" evidence="6">
    <location>
        <begin position="209"/>
        <end position="232"/>
    </location>
</feature>
<dbReference type="PANTHER" id="PTHR19304">
    <property type="entry name" value="CYCLIC-AMP RESPONSE ELEMENT BINDING PROTEIN"/>
    <property type="match status" value="1"/>
</dbReference>
<keyword evidence="3" id="KW-0804">Transcription</keyword>
<dbReference type="InterPro" id="IPR046347">
    <property type="entry name" value="bZIP_sf"/>
</dbReference>
<feature type="region of interest" description="Disordered" evidence="6">
    <location>
        <begin position="253"/>
        <end position="289"/>
    </location>
</feature>
<evidence type="ECO:0000256" key="1">
    <source>
        <dbReference type="ARBA" id="ARBA00004123"/>
    </source>
</evidence>
<keyword evidence="2" id="KW-0805">Transcription regulation</keyword>
<evidence type="ECO:0000256" key="2">
    <source>
        <dbReference type="ARBA" id="ARBA00023015"/>
    </source>
</evidence>
<evidence type="ECO:0000256" key="5">
    <source>
        <dbReference type="SAM" id="Coils"/>
    </source>
</evidence>
<feature type="compositionally biased region" description="Low complexity" evidence="6">
    <location>
        <begin position="37"/>
        <end position="51"/>
    </location>
</feature>
<proteinExistence type="predicted"/>
<feature type="compositionally biased region" description="Low complexity" evidence="6">
    <location>
        <begin position="58"/>
        <end position="75"/>
    </location>
</feature>
<dbReference type="GO" id="GO:0003700">
    <property type="term" value="F:DNA-binding transcription factor activity"/>
    <property type="evidence" value="ECO:0007669"/>
    <property type="project" value="InterPro"/>
</dbReference>
<comment type="subcellular location">
    <subcellularLocation>
        <location evidence="1">Nucleus</location>
    </subcellularLocation>
</comment>
<dbReference type="Pfam" id="PF00170">
    <property type="entry name" value="bZIP_1"/>
    <property type="match status" value="1"/>
</dbReference>
<dbReference type="SMART" id="SM00338">
    <property type="entry name" value="BRLZ"/>
    <property type="match status" value="1"/>
</dbReference>
<evidence type="ECO:0000259" key="7">
    <source>
        <dbReference type="PROSITE" id="PS50217"/>
    </source>
</evidence>
<dbReference type="EMBL" id="FJOG01000009">
    <property type="protein sequence ID" value="CZR56929.1"/>
    <property type="molecule type" value="Genomic_DNA"/>
</dbReference>
<dbReference type="Gene3D" id="1.20.5.170">
    <property type="match status" value="1"/>
</dbReference>
<dbReference type="AlphaFoldDB" id="A0A1L7WVY8"/>
<evidence type="ECO:0000313" key="9">
    <source>
        <dbReference type="Proteomes" id="UP000184330"/>
    </source>
</evidence>
<feature type="domain" description="BZIP" evidence="7">
    <location>
        <begin position="300"/>
        <end position="363"/>
    </location>
</feature>
<feature type="region of interest" description="Disordered" evidence="6">
    <location>
        <begin position="209"/>
        <end position="239"/>
    </location>
</feature>
<feature type="compositionally biased region" description="Polar residues" evidence="6">
    <location>
        <begin position="253"/>
        <end position="270"/>
    </location>
</feature>
<dbReference type="CDD" id="cd14810">
    <property type="entry name" value="bZIP_u1"/>
    <property type="match status" value="1"/>
</dbReference>
<evidence type="ECO:0000256" key="4">
    <source>
        <dbReference type="ARBA" id="ARBA00023242"/>
    </source>
</evidence>
<dbReference type="Proteomes" id="UP000184330">
    <property type="component" value="Unassembled WGS sequence"/>
</dbReference>
<sequence>MSSTTQSSASMSHSTSQASCHDPLDSMVDFSEYDKLSYQSPSISPSTSKSQFTGRAVSNTPSTLPSSQPSLSGPSHNYDMYRQQTGIPQGAVASTIAVNQQMGQYNFSDNYLTGFGANDDFVDFGTAPSRNGSFDPSVDMDFDSPKPEPAFFYPEQSPEFVNPSAIGGGNLNVPAVLPTQTSNVGRLWPGMHQQQAALAKAQAQQKQQQQIIQQQRQNAMGNQQQRQQSQRPRGAHAPTDPIVEEKISQLLNSMRQSSVATDDNDSQAVNHLSHAQRMRKEEDEMDEDERLLASEEGKKLSSKERRQLRNKVSARAFRSRRKEYISQLEGEIAVKVNENSDLRAQNRALMEENTRLSDLTRMLLSSPSFSGFLDTLASNPAAAQTAQAVQQQQQQQQMEQPQRQIRKDINPYAAQQQMQQQQIGMTLIPEQTMDFSMLDLGNDGLPSYPAYQPQVFSVLSLPEPTIDTEVLSGKSSMFSPLSSDDEKVELPTVERMPASEVKVEAETPVVVDDEFDADPAFALFAASPVSAPAATKSQVIDLSFLANLSIKPSEYELVVVDNEASDMAMRRVERLTAQMDACVERLMGLTMHL</sequence>
<keyword evidence="9" id="KW-1185">Reference proteome</keyword>
<keyword evidence="5" id="KW-0175">Coiled coil</keyword>
<dbReference type="InterPro" id="IPR051027">
    <property type="entry name" value="bZIP_transcription_factors"/>
</dbReference>
<reference evidence="8 9" key="1">
    <citation type="submission" date="2016-03" db="EMBL/GenBank/DDBJ databases">
        <authorList>
            <person name="Ploux O."/>
        </authorList>
    </citation>
    <scope>NUCLEOTIDE SEQUENCE [LARGE SCALE GENOMIC DNA]</scope>
    <source>
        <strain evidence="8 9">UAMH 11012</strain>
    </source>
</reference>
<keyword evidence="4" id="KW-0539">Nucleus</keyword>
<gene>
    <name evidence="8" type="ORF">PAC_06818</name>
</gene>
<dbReference type="OrthoDB" id="5571888at2759"/>
<feature type="region of interest" description="Disordered" evidence="6">
    <location>
        <begin position="1"/>
        <end position="24"/>
    </location>
</feature>
<dbReference type="FunFam" id="1.20.5.170:FF:000031">
    <property type="entry name" value="BZIP transcription factor (MeaB)"/>
    <property type="match status" value="1"/>
</dbReference>
<feature type="region of interest" description="Disordered" evidence="6">
    <location>
        <begin position="37"/>
        <end position="78"/>
    </location>
</feature>
<organism evidence="8 9">
    <name type="scientific">Phialocephala subalpina</name>
    <dbReference type="NCBI Taxonomy" id="576137"/>
    <lineage>
        <taxon>Eukaryota</taxon>
        <taxon>Fungi</taxon>
        <taxon>Dikarya</taxon>
        <taxon>Ascomycota</taxon>
        <taxon>Pezizomycotina</taxon>
        <taxon>Leotiomycetes</taxon>
        <taxon>Helotiales</taxon>
        <taxon>Mollisiaceae</taxon>
        <taxon>Phialocephala</taxon>
        <taxon>Phialocephala fortinii species complex</taxon>
    </lineage>
</organism>
<feature type="compositionally biased region" description="Low complexity" evidence="6">
    <location>
        <begin position="1"/>
        <end position="19"/>
    </location>
</feature>
<protein>
    <submittedName>
        <fullName evidence="8">Related to bZIP transcription factor</fullName>
    </submittedName>
</protein>
<dbReference type="PROSITE" id="PS50217">
    <property type="entry name" value="BZIP"/>
    <property type="match status" value="1"/>
</dbReference>
<accession>A0A1L7WVY8</accession>
<dbReference type="InterPro" id="IPR004827">
    <property type="entry name" value="bZIP"/>
</dbReference>
<evidence type="ECO:0000256" key="3">
    <source>
        <dbReference type="ARBA" id="ARBA00023163"/>
    </source>
</evidence>
<dbReference type="STRING" id="576137.A0A1L7WVY8"/>
<dbReference type="GO" id="GO:0005634">
    <property type="term" value="C:nucleus"/>
    <property type="evidence" value="ECO:0007669"/>
    <property type="project" value="UniProtKB-SubCell"/>
</dbReference>
<evidence type="ECO:0000256" key="6">
    <source>
        <dbReference type="SAM" id="MobiDB-lite"/>
    </source>
</evidence>
<evidence type="ECO:0000313" key="8">
    <source>
        <dbReference type="EMBL" id="CZR56929.1"/>
    </source>
</evidence>
<feature type="coiled-coil region" evidence="5">
    <location>
        <begin position="325"/>
        <end position="359"/>
    </location>
</feature>
<dbReference type="SUPFAM" id="SSF57959">
    <property type="entry name" value="Leucine zipper domain"/>
    <property type="match status" value="1"/>
</dbReference>
<name>A0A1L7WVY8_9HELO</name>